<dbReference type="Pfam" id="PF00308">
    <property type="entry name" value="Bac_DnaA"/>
    <property type="match status" value="1"/>
</dbReference>
<dbReference type="Gene3D" id="3.40.50.300">
    <property type="entry name" value="P-loop containing nucleotide triphosphate hydrolases"/>
    <property type="match status" value="1"/>
</dbReference>
<dbReference type="GO" id="GO:0003688">
    <property type="term" value="F:DNA replication origin binding"/>
    <property type="evidence" value="ECO:0007669"/>
    <property type="project" value="TreeGrafter"/>
</dbReference>
<evidence type="ECO:0000259" key="1">
    <source>
        <dbReference type="Pfam" id="PF00308"/>
    </source>
</evidence>
<dbReference type="InterPro" id="IPR013317">
    <property type="entry name" value="DnaA_dom"/>
</dbReference>
<protein>
    <submittedName>
        <fullName evidence="3">Chromosomal replication initiator protein DnaA</fullName>
    </submittedName>
</protein>
<dbReference type="InterPro" id="IPR055199">
    <property type="entry name" value="Hda_lid"/>
</dbReference>
<organism evidence="3">
    <name type="scientific">hydrothermal vent metagenome</name>
    <dbReference type="NCBI Taxonomy" id="652676"/>
    <lineage>
        <taxon>unclassified sequences</taxon>
        <taxon>metagenomes</taxon>
        <taxon>ecological metagenomes</taxon>
    </lineage>
</organism>
<dbReference type="PANTHER" id="PTHR30050">
    <property type="entry name" value="CHROMOSOMAL REPLICATION INITIATOR PROTEIN DNAA"/>
    <property type="match status" value="1"/>
</dbReference>
<evidence type="ECO:0000259" key="2">
    <source>
        <dbReference type="Pfam" id="PF22688"/>
    </source>
</evidence>
<proteinExistence type="predicted"/>
<reference evidence="3" key="1">
    <citation type="submission" date="2018-06" db="EMBL/GenBank/DDBJ databases">
        <authorList>
            <person name="Zhirakovskaya E."/>
        </authorList>
    </citation>
    <scope>NUCLEOTIDE SEQUENCE</scope>
</reference>
<evidence type="ECO:0000313" key="3">
    <source>
        <dbReference type="EMBL" id="VAX28662.1"/>
    </source>
</evidence>
<feature type="domain" description="Hda lid" evidence="2">
    <location>
        <begin position="185"/>
        <end position="247"/>
    </location>
</feature>
<feature type="domain" description="Chromosomal replication initiator protein DnaA ATPAse" evidence="1">
    <location>
        <begin position="19"/>
        <end position="176"/>
    </location>
</feature>
<dbReference type="InterPro" id="IPR027417">
    <property type="entry name" value="P-loop_NTPase"/>
</dbReference>
<gene>
    <name evidence="3" type="ORF">MNBD_NITROSPINAE05-610</name>
</gene>
<dbReference type="GO" id="GO:0006270">
    <property type="term" value="P:DNA replication initiation"/>
    <property type="evidence" value="ECO:0007669"/>
    <property type="project" value="TreeGrafter"/>
</dbReference>
<sequence>MSEKDPQSRQLILDFPVSPDFNFSNFVRSEGSEFAWQAARQVSSSIDLPYHSLYFYGDRNLGKTHLLMAIGNAITENFPDKKIIFINGREFVRKFSENNAHEITKVINPLLSTDYFLMDDVDLISGKPSVQEKLYHIYNTLLENNKTSIFTGRDRPEKLVAMEPYLKSRFQWGMTAEIKPIDDGTTAKIIAKLAKDVGLSIPQKIIDFLLTHIPRDFISIKTAVEKINKESFARKRKVTLPLAKAALNLP</sequence>
<dbReference type="Pfam" id="PF22688">
    <property type="entry name" value="Hda_lid"/>
    <property type="match status" value="1"/>
</dbReference>
<dbReference type="CDD" id="cd00009">
    <property type="entry name" value="AAA"/>
    <property type="match status" value="1"/>
</dbReference>
<dbReference type="Gene3D" id="1.10.8.60">
    <property type="match status" value="1"/>
</dbReference>
<dbReference type="PANTHER" id="PTHR30050:SF2">
    <property type="entry name" value="CHROMOSOMAL REPLICATION INITIATOR PROTEIN DNAA"/>
    <property type="match status" value="1"/>
</dbReference>
<dbReference type="InterPro" id="IPR020591">
    <property type="entry name" value="Chromosome_initiator_DnaA-like"/>
</dbReference>
<accession>A0A3B1CK69</accession>
<dbReference type="GO" id="GO:0005886">
    <property type="term" value="C:plasma membrane"/>
    <property type="evidence" value="ECO:0007669"/>
    <property type="project" value="TreeGrafter"/>
</dbReference>
<dbReference type="SUPFAM" id="SSF52540">
    <property type="entry name" value="P-loop containing nucleoside triphosphate hydrolases"/>
    <property type="match status" value="1"/>
</dbReference>
<dbReference type="PRINTS" id="PR00051">
    <property type="entry name" value="DNAA"/>
</dbReference>
<dbReference type="EMBL" id="UOGG01000063">
    <property type="protein sequence ID" value="VAX28662.1"/>
    <property type="molecule type" value="Genomic_DNA"/>
</dbReference>
<name>A0A3B1CK69_9ZZZZ</name>
<dbReference type="AlphaFoldDB" id="A0A3B1CK69"/>